<feature type="domain" description="AGC-kinase C-terminal" evidence="23">
    <location>
        <begin position="721"/>
        <end position="777"/>
    </location>
</feature>
<dbReference type="Proteomes" id="UP001515480">
    <property type="component" value="Unassembled WGS sequence"/>
</dbReference>
<dbReference type="EC" id="2.7.11.12" evidence="3"/>
<dbReference type="PANTHER" id="PTHR24353:SF37">
    <property type="entry name" value="CAMP-DEPENDENT PROTEIN KINASE CATALYTIC SUBUNIT PRKX"/>
    <property type="match status" value="1"/>
</dbReference>
<dbReference type="InterPro" id="IPR000595">
    <property type="entry name" value="cNMP-bd_dom"/>
</dbReference>
<dbReference type="FunFam" id="1.10.510.10:FF:000005">
    <property type="entry name" value="cAMP-dependent protein kinase catalytic subunit alpha"/>
    <property type="match status" value="1"/>
</dbReference>
<dbReference type="GO" id="GO:0030553">
    <property type="term" value="F:cGMP binding"/>
    <property type="evidence" value="ECO:0007669"/>
    <property type="project" value="UniProtKB-KW"/>
</dbReference>
<evidence type="ECO:0000259" key="22">
    <source>
        <dbReference type="PROSITE" id="PS50042"/>
    </source>
</evidence>
<comment type="catalytic activity">
    <reaction evidence="16">
        <text>L-seryl-[protein] + ATP = O-phospho-L-seryl-[protein] + ADP + H(+)</text>
        <dbReference type="Rhea" id="RHEA:17989"/>
        <dbReference type="Rhea" id="RHEA-COMP:9863"/>
        <dbReference type="Rhea" id="RHEA-COMP:11604"/>
        <dbReference type="ChEBI" id="CHEBI:15378"/>
        <dbReference type="ChEBI" id="CHEBI:29999"/>
        <dbReference type="ChEBI" id="CHEBI:30616"/>
        <dbReference type="ChEBI" id="CHEBI:83421"/>
        <dbReference type="ChEBI" id="CHEBI:456216"/>
        <dbReference type="EC" id="2.7.11.12"/>
    </reaction>
</comment>
<dbReference type="InterPro" id="IPR000719">
    <property type="entry name" value="Prot_kinase_dom"/>
</dbReference>
<dbReference type="InterPro" id="IPR011009">
    <property type="entry name" value="Kinase-like_dom_sf"/>
</dbReference>
<dbReference type="PROSITE" id="PS50011">
    <property type="entry name" value="PROTEIN_KINASE_DOM"/>
    <property type="match status" value="1"/>
</dbReference>
<dbReference type="PROSITE" id="PS00889">
    <property type="entry name" value="CNMP_BINDING_2"/>
    <property type="match status" value="2"/>
</dbReference>
<proteinExistence type="inferred from homology"/>
<dbReference type="SMART" id="SM00133">
    <property type="entry name" value="S_TK_X"/>
    <property type="match status" value="1"/>
</dbReference>
<dbReference type="EMBL" id="JBGBPQ010000014">
    <property type="protein sequence ID" value="KAL1511147.1"/>
    <property type="molecule type" value="Genomic_DNA"/>
</dbReference>
<dbReference type="AlphaFoldDB" id="A0AB34J4E9"/>
<dbReference type="InterPro" id="IPR008271">
    <property type="entry name" value="Ser/Thr_kinase_AS"/>
</dbReference>
<dbReference type="PROSITE" id="PS00888">
    <property type="entry name" value="CNMP_BINDING_1"/>
    <property type="match status" value="3"/>
</dbReference>
<evidence type="ECO:0000256" key="5">
    <source>
        <dbReference type="ARBA" id="ARBA00022527"/>
    </source>
</evidence>
<evidence type="ECO:0000256" key="3">
    <source>
        <dbReference type="ARBA" id="ARBA00012428"/>
    </source>
</evidence>
<keyword evidence="5" id="KW-0723">Serine/threonine-protein kinase</keyword>
<evidence type="ECO:0000256" key="13">
    <source>
        <dbReference type="ARBA" id="ARBA00022992"/>
    </source>
</evidence>
<evidence type="ECO:0000313" key="24">
    <source>
        <dbReference type="EMBL" id="KAL1511147.1"/>
    </source>
</evidence>
<dbReference type="GO" id="GO:0009653">
    <property type="term" value="P:anatomical structure morphogenesis"/>
    <property type="evidence" value="ECO:0007669"/>
    <property type="project" value="UniProtKB-ARBA"/>
</dbReference>
<dbReference type="Gene3D" id="3.30.200.20">
    <property type="entry name" value="Phosphorylase Kinase, domain 1"/>
    <property type="match status" value="1"/>
</dbReference>
<dbReference type="InterPro" id="IPR002374">
    <property type="entry name" value="cGMP_dep_kinase"/>
</dbReference>
<feature type="domain" description="Protein kinase" evidence="21">
    <location>
        <begin position="466"/>
        <end position="720"/>
    </location>
</feature>
<dbReference type="Gene3D" id="1.10.510.10">
    <property type="entry name" value="Transferase(Phosphotransferase) domain 1"/>
    <property type="match status" value="1"/>
</dbReference>
<feature type="binding site" evidence="18">
    <location>
        <begin position="472"/>
        <end position="480"/>
    </location>
    <ligand>
        <name>ATP</name>
        <dbReference type="ChEBI" id="CHEBI:30616"/>
    </ligand>
</feature>
<dbReference type="GO" id="GO:0004692">
    <property type="term" value="F:cGMP-dependent protein kinase activity"/>
    <property type="evidence" value="ECO:0007669"/>
    <property type="project" value="UniProtKB-EC"/>
</dbReference>
<comment type="cofactor">
    <cofactor evidence="1">
        <name>Mg(2+)</name>
        <dbReference type="ChEBI" id="CHEBI:18420"/>
    </cofactor>
</comment>
<keyword evidence="13" id="KW-0142">cGMP-binding</keyword>
<dbReference type="SMART" id="SM00220">
    <property type="entry name" value="S_TKc"/>
    <property type="match status" value="1"/>
</dbReference>
<feature type="active site" description="Proton acceptor" evidence="17">
    <location>
        <position position="589"/>
    </location>
</feature>
<evidence type="ECO:0000256" key="6">
    <source>
        <dbReference type="ARBA" id="ARBA00022535"/>
    </source>
</evidence>
<keyword evidence="11 18" id="KW-0067">ATP-binding</keyword>
<dbReference type="InterPro" id="IPR014710">
    <property type="entry name" value="RmlC-like_jellyroll"/>
</dbReference>
<evidence type="ECO:0000256" key="19">
    <source>
        <dbReference type="PROSITE-ProRule" id="PRU10141"/>
    </source>
</evidence>
<feature type="binding site" evidence="18 19">
    <location>
        <position position="495"/>
    </location>
    <ligand>
        <name>ATP</name>
        <dbReference type="ChEBI" id="CHEBI:30616"/>
    </ligand>
</feature>
<evidence type="ECO:0000256" key="10">
    <source>
        <dbReference type="ARBA" id="ARBA00022777"/>
    </source>
</evidence>
<evidence type="ECO:0000256" key="7">
    <source>
        <dbReference type="ARBA" id="ARBA00022679"/>
    </source>
</evidence>
<dbReference type="Pfam" id="PF00069">
    <property type="entry name" value="Pkinase"/>
    <property type="match status" value="1"/>
</dbReference>
<evidence type="ECO:0000256" key="9">
    <source>
        <dbReference type="ARBA" id="ARBA00022741"/>
    </source>
</evidence>
<keyword evidence="8" id="KW-0479">Metal-binding</keyword>
<feature type="compositionally biased region" description="Basic and acidic residues" evidence="20">
    <location>
        <begin position="8"/>
        <end position="18"/>
    </location>
</feature>
<dbReference type="GO" id="GO:0004691">
    <property type="term" value="F:cAMP-dependent protein kinase activity"/>
    <property type="evidence" value="ECO:0007669"/>
    <property type="project" value="TreeGrafter"/>
</dbReference>
<evidence type="ECO:0000256" key="16">
    <source>
        <dbReference type="ARBA" id="ARBA00047462"/>
    </source>
</evidence>
<dbReference type="InterPro" id="IPR018490">
    <property type="entry name" value="cNMP-bd_dom_sf"/>
</dbReference>
<keyword evidence="9 18" id="KW-0547">Nucleotide-binding</keyword>
<comment type="caution">
    <text evidence="24">The sequence shown here is derived from an EMBL/GenBank/DDBJ whole genome shotgun (WGS) entry which is preliminary data.</text>
</comment>
<dbReference type="SMART" id="SM00100">
    <property type="entry name" value="cNMP"/>
    <property type="match status" value="3"/>
</dbReference>
<dbReference type="PANTHER" id="PTHR24353">
    <property type="entry name" value="CYCLIC NUCLEOTIDE-DEPENDENT PROTEIN KINASE"/>
    <property type="match status" value="1"/>
</dbReference>
<evidence type="ECO:0000256" key="17">
    <source>
        <dbReference type="PIRSR" id="PIRSR000559-1"/>
    </source>
</evidence>
<keyword evidence="6" id="KW-0140">cGMP</keyword>
<dbReference type="CDD" id="cd00038">
    <property type="entry name" value="CAP_ED"/>
    <property type="match status" value="3"/>
</dbReference>
<keyword evidence="10" id="KW-0418">Kinase</keyword>
<accession>A0AB34J4E9</accession>
<dbReference type="InterPro" id="IPR017441">
    <property type="entry name" value="Protein_kinase_ATP_BS"/>
</dbReference>
<dbReference type="GO" id="GO:0046872">
    <property type="term" value="F:metal ion binding"/>
    <property type="evidence" value="ECO:0007669"/>
    <property type="project" value="UniProtKB-KW"/>
</dbReference>
<dbReference type="PROSITE" id="PS50042">
    <property type="entry name" value="CNMP_BINDING_3"/>
    <property type="match status" value="3"/>
</dbReference>
<organism evidence="24 25">
    <name type="scientific">Prymnesium parvum</name>
    <name type="common">Toxic golden alga</name>
    <dbReference type="NCBI Taxonomy" id="97485"/>
    <lineage>
        <taxon>Eukaryota</taxon>
        <taxon>Haptista</taxon>
        <taxon>Haptophyta</taxon>
        <taxon>Prymnesiophyceae</taxon>
        <taxon>Prymnesiales</taxon>
        <taxon>Prymnesiaceae</taxon>
        <taxon>Prymnesium</taxon>
    </lineage>
</organism>
<keyword evidence="4" id="KW-0963">Cytoplasm</keyword>
<dbReference type="SUPFAM" id="SSF56112">
    <property type="entry name" value="Protein kinase-like (PK-like)"/>
    <property type="match status" value="1"/>
</dbReference>
<gene>
    <name evidence="24" type="ORF">AB1Y20_005965</name>
</gene>
<dbReference type="InterPro" id="IPR018488">
    <property type="entry name" value="cNMP-bd_CS"/>
</dbReference>
<comment type="catalytic activity">
    <reaction evidence="15">
        <text>L-threonyl-[protein] + ATP = O-phospho-L-threonyl-[protein] + ADP + H(+)</text>
        <dbReference type="Rhea" id="RHEA:46608"/>
        <dbReference type="Rhea" id="RHEA-COMP:11060"/>
        <dbReference type="Rhea" id="RHEA-COMP:11605"/>
        <dbReference type="ChEBI" id="CHEBI:15378"/>
        <dbReference type="ChEBI" id="CHEBI:30013"/>
        <dbReference type="ChEBI" id="CHEBI:30616"/>
        <dbReference type="ChEBI" id="CHEBI:61977"/>
        <dbReference type="ChEBI" id="CHEBI:456216"/>
        <dbReference type="EC" id="2.7.11.12"/>
    </reaction>
</comment>
<dbReference type="PROSITE" id="PS00107">
    <property type="entry name" value="PROTEIN_KINASE_ATP"/>
    <property type="match status" value="1"/>
</dbReference>
<dbReference type="PROSITE" id="PS00108">
    <property type="entry name" value="PROTEIN_KINASE_ST"/>
    <property type="match status" value="1"/>
</dbReference>
<dbReference type="FunFam" id="3.30.200.20:FF:000042">
    <property type="entry name" value="Aurora kinase A"/>
    <property type="match status" value="1"/>
</dbReference>
<evidence type="ECO:0000256" key="14">
    <source>
        <dbReference type="ARBA" id="ARBA00024113"/>
    </source>
</evidence>
<dbReference type="Pfam" id="PF00027">
    <property type="entry name" value="cNMP_binding"/>
    <property type="match status" value="3"/>
</dbReference>
<dbReference type="InterPro" id="IPR000961">
    <property type="entry name" value="AGC-kinase_C"/>
</dbReference>
<keyword evidence="25" id="KW-1185">Reference proteome</keyword>
<feature type="compositionally biased region" description="Basic and acidic residues" evidence="20">
    <location>
        <begin position="38"/>
        <end position="56"/>
    </location>
</feature>
<comment type="similarity">
    <text evidence="2">Belongs to the protein kinase superfamily. AGC Ser/Thr protein kinase family. cGMP subfamily.</text>
</comment>
<feature type="domain" description="Cyclic nucleotide-binding" evidence="22">
    <location>
        <begin position="93"/>
        <end position="210"/>
    </location>
</feature>
<evidence type="ECO:0000256" key="11">
    <source>
        <dbReference type="ARBA" id="ARBA00022840"/>
    </source>
</evidence>
<keyword evidence="12" id="KW-0460">Magnesium</keyword>
<keyword evidence="7" id="KW-0808">Transferase</keyword>
<feature type="domain" description="Cyclic nucleotide-binding" evidence="22">
    <location>
        <begin position="213"/>
        <end position="322"/>
    </location>
</feature>
<evidence type="ECO:0000256" key="15">
    <source>
        <dbReference type="ARBA" id="ARBA00047298"/>
    </source>
</evidence>
<evidence type="ECO:0000259" key="21">
    <source>
        <dbReference type="PROSITE" id="PS50011"/>
    </source>
</evidence>
<dbReference type="Gene3D" id="2.60.120.10">
    <property type="entry name" value="Jelly Rolls"/>
    <property type="match status" value="3"/>
</dbReference>
<dbReference type="PIRSF" id="PIRSF000559">
    <property type="entry name" value="cGMP-dep_kinase"/>
    <property type="match status" value="1"/>
</dbReference>
<feature type="domain" description="Cyclic nucleotide-binding" evidence="22">
    <location>
        <begin position="337"/>
        <end position="452"/>
    </location>
</feature>
<evidence type="ECO:0000256" key="2">
    <source>
        <dbReference type="ARBA" id="ARBA00006352"/>
    </source>
</evidence>
<reference evidence="24 25" key="1">
    <citation type="journal article" date="2024" name="Science">
        <title>Giant polyketide synthase enzymes in the biosynthesis of giant marine polyether toxins.</title>
        <authorList>
            <person name="Fallon T.R."/>
            <person name="Shende V.V."/>
            <person name="Wierzbicki I.H."/>
            <person name="Pendleton A.L."/>
            <person name="Watervoot N.F."/>
            <person name="Auber R.P."/>
            <person name="Gonzalez D.J."/>
            <person name="Wisecaver J.H."/>
            <person name="Moore B.S."/>
        </authorList>
    </citation>
    <scope>NUCLEOTIDE SEQUENCE [LARGE SCALE GENOMIC DNA]</scope>
    <source>
        <strain evidence="24 25">12B1</strain>
    </source>
</reference>
<dbReference type="GO" id="GO:0005952">
    <property type="term" value="C:cAMP-dependent protein kinase complex"/>
    <property type="evidence" value="ECO:0007669"/>
    <property type="project" value="TreeGrafter"/>
</dbReference>
<evidence type="ECO:0000256" key="4">
    <source>
        <dbReference type="ARBA" id="ARBA00022490"/>
    </source>
</evidence>
<evidence type="ECO:0000256" key="8">
    <source>
        <dbReference type="ARBA" id="ARBA00022723"/>
    </source>
</evidence>
<feature type="region of interest" description="Disordered" evidence="20">
    <location>
        <begin position="1"/>
        <end position="73"/>
    </location>
</feature>
<evidence type="ECO:0000259" key="23">
    <source>
        <dbReference type="PROSITE" id="PS51285"/>
    </source>
</evidence>
<dbReference type="PROSITE" id="PS51285">
    <property type="entry name" value="AGC_KINASE_CTER"/>
    <property type="match status" value="1"/>
</dbReference>
<evidence type="ECO:0000256" key="18">
    <source>
        <dbReference type="PIRSR" id="PIRSR000559-2"/>
    </source>
</evidence>
<dbReference type="SUPFAM" id="SSF51206">
    <property type="entry name" value="cAMP-binding domain-like"/>
    <property type="match status" value="3"/>
</dbReference>
<evidence type="ECO:0000256" key="20">
    <source>
        <dbReference type="SAM" id="MobiDB-lite"/>
    </source>
</evidence>
<evidence type="ECO:0000313" key="25">
    <source>
        <dbReference type="Proteomes" id="UP001515480"/>
    </source>
</evidence>
<dbReference type="PRINTS" id="PR00103">
    <property type="entry name" value="CAMPKINASE"/>
</dbReference>
<name>A0AB34J4E9_PRYPA</name>
<sequence length="780" mass="87602">MGCGASTPKEERSTDSPPEKAPQVKQQPSGDSPVLKQEASDSRNTERRKTTTDRRAAVSTEILSAENEPEPEVVPKDAAHLEALIKSLHEHPLFAFLAEPLRIKVAERMHVVEGVLGTDIITQGDPGDNFYVVFDGKYAAYANGQPKAMVEYKAGDGFGELALLYNSPRAATVRCTEAGTLFALGRIAFRKLVMAHNSGVKVGLEKFLSRVPDLKDLEDAQIAQLANVMDAHDYKDGEYIVQVGDQAESLYLILSGEVVCHSSGGEEELKRLREGEFFGEMALKEDVQDRKRQANVVAVGQVRIGELKREDFKTILGSLSEVFLGNFKRKVLDSVELLKPLQPGDRELLLEILEEVVLDEGATVIEQGTTGTHFYIIKTGSVAVHIDGNEVKQLFRGDHFGERALLTEENTAASIKVRERTELMKLGKAQFEKMLGPLEEILQKERLTRERELERQKVPKMRWEDLKEIATLGEGSFGRVKLMLHKPDKQAYALKCLQKGQLVRYQQVEHVVNEKRVLQQCDHPFILRLVSTFNGRNEIYMMLELALGGELFSHLRLVGKFAEPTGALYGAMVTSAFAYLHARKIAHRDLKPENLLFDKDGFLKLVDFGFAKYIKDRTWTLCGTPEYLAPEIISNKGHNHGADWWTLGVLIYEMLVGQPPFMAESQIDTYHKIMRGKYKVPANFTKASKDIISKLLCHNPAARLGTWRGGSKDVINHEFFSSINWATLEAKKVQVPYVPKISNSLDTSNFDAYPSSNDNNQWDRYNDASFENIWQSEFGA</sequence>
<evidence type="ECO:0000256" key="1">
    <source>
        <dbReference type="ARBA" id="ARBA00001946"/>
    </source>
</evidence>
<protein>
    <recommendedName>
        <fullName evidence="14">cGMP-dependent protein kinase</fullName>
        <ecNumber evidence="3">2.7.11.12</ecNumber>
    </recommendedName>
</protein>
<evidence type="ECO:0000256" key="12">
    <source>
        <dbReference type="ARBA" id="ARBA00022842"/>
    </source>
</evidence>
<dbReference type="GO" id="GO:0005524">
    <property type="term" value="F:ATP binding"/>
    <property type="evidence" value="ECO:0007669"/>
    <property type="project" value="UniProtKB-UniRule"/>
</dbReference>